<feature type="compositionally biased region" description="Gly residues" evidence="1">
    <location>
        <begin position="1794"/>
        <end position="1805"/>
    </location>
</feature>
<feature type="region of interest" description="Disordered" evidence="1">
    <location>
        <begin position="200"/>
        <end position="221"/>
    </location>
</feature>
<dbReference type="Proteomes" id="UP000076584">
    <property type="component" value="Unassembled WGS sequence"/>
</dbReference>
<comment type="caution">
    <text evidence="2">The sequence shown here is derived from an EMBL/GenBank/DDBJ whole genome shotgun (WGS) entry which is preliminary data.</text>
</comment>
<accession>A0A166LGF6</accession>
<feature type="compositionally biased region" description="Basic and acidic residues" evidence="1">
    <location>
        <begin position="1393"/>
        <end position="1402"/>
    </location>
</feature>
<sequence>MTPSEEGGADPQERYNALIKPTDGDWITVHDKFKDMLAQPTLRTEQVLNSYFTAHERKLFMPVTEPLSVRTCQEDNAIRYRSLIAGRFRGCHPSLAMKFTMLYFGLPVEPILSELVENAKPDFDVDDWDELYDVEVRPPLHFLTAHDERNYGRDYMRGTEAHFSTIPVPASQMPERTATQELSLRGGGYDDEDLDMEDVRPPTSGRVSVNAGQRRQPAGSAVLDDDYEKDNLNELTYTGLGYPIRPTQASGFDVGHPLASSIRQSSGSRPNIIGPFGAAASRPTTRVRFKEQAVETSQGYGYVPLYGYQGQIMFKPNDLSTFEAASRKLLSLRRRDGCDLMLVEFDRVSKQARKTFHDNVPLTPDGALASRLVQQAKSNPNCAWFVLRQGESIPKEWEPPKTLFSSSLIKLSHLDDKGHENVSYCNVPSRTLYFDDSKPANSTHYPPKPWGANQYMLFLTTAQQVLTGVPDRPGAGHCEIVISADDERAGAYSMCWYGGIEIQPVLLDSMHPFFAKGKLCVVESHPLPKDSIVFYLPGGVINTVKELKDRECPRQASSEDPYPDALQKVDAMTKGLGMPRNISYRIWRGTDYFNPSVKNPSGDYEPVVWNPRNAEAQKQDQDQEVLSKFIVNAVDNRSEPCRFFVIQPFYERNNVCTIETPRENNGSAGFLTDSDTMETLKFKVQSLYRDDLKIQYDPQQDSILIAPIFKDGNFGKRNPVHFILRHDAADYELVMVRRLSVAQTMRITVLKNDDIDFVKCIAKEMDGKDQWGPRYGQVTPLRPELSLPTIVQPIDNQYFTAQKQLGEAIREMPKIPERHPRERSWQTQPSVYDNGIYHPSFPINAPPVESVMRTGGSRVPMITKNVLTVSEQHEMQETLWNTRCMVLDRISECPYQGCNYTHRMDEDRKLVRHLEENHTGQKCPWCDTRLFPFWSRKQKEAHYKSAHAGQLRKMLEHPQKPAPPPQTSHTSTAGKPRDASAPLTPPLSSFKIMERARLPAGPLPRPVPPPKASEKEADYRYCDRCGRDHTQLSGRVERERHDRVCVPLAEGGGLCKFCEACGDREWKTERDAKEFAPFDGYPHKCRGTVHRNKPHCTKCGLSLKEMTDDLIDIHRTYCAGYYGTIGCFCPYCQRHFVKDRTQDPIQDIKKHILECNERGPGKATPYEIYPETYWKDQDMPADPLYVGHAASAVLVRKQRRLNGPTRYLSFPLMWYEKSGPTPTHDPPSECKIPGCREPLFGLTPSEVLGHFETNHDGQPQKQCPLCHLSFKRPKDERDAGLGEWEDRKAQVSHMECHVYQLWDLLAAKGPPPPTTNREPFYAGHSLWDPDNERALDRRDKRCPHFDKCGAMVGFMNQKQWNRHMETAHAAEDFELRVPRDRTTDIRTVFDDRSRQRECEGKHPIAGQARPVSKPNEPEKMMTGASRRKLKTTVPALQPYDQSGGRGIEAGDEIPKSIRPRTVGPEGSRLGDIASRGSRPEGGRPHKQPETQATGHVRQGSGTAAKPRNPTEKPVKSTQKTEKQTGKARSKPALGQKPSSTTKPKIAAPAQSFDADDDMYCSRCFRKAPKRGSRAQIADGDPTRQEQIDAHSDPMRSCRIRPQEGRVKFKRDGEPILPSRVGWIRRDNLKFKDIRDAFVRDNPNLERTMCPTDSQWKRTYSRWMHDPNNENNEDVWGLPYRPRKDQDDDDSEEDDGEEDYVERDVEKRDEAEGEEIDEEEEDLEGEGGAGNEEEQEEQEGEDGSGDEAEGNPENRRRRKRKLFRGVQLHDPTYRDRGNEDSLSEEDPSELVPESGGEGDGNTGSGGGKRKRYATDLTGQEHADKKNKAQGRERKKAKMSEGGQGSKP</sequence>
<organism evidence="2 3">
    <name type="scientific">Colletotrichum incanum</name>
    <name type="common">Soybean anthracnose fungus</name>
    <dbReference type="NCBI Taxonomy" id="1573173"/>
    <lineage>
        <taxon>Eukaryota</taxon>
        <taxon>Fungi</taxon>
        <taxon>Dikarya</taxon>
        <taxon>Ascomycota</taxon>
        <taxon>Pezizomycotina</taxon>
        <taxon>Sordariomycetes</taxon>
        <taxon>Hypocreomycetidae</taxon>
        <taxon>Glomerellales</taxon>
        <taxon>Glomerellaceae</taxon>
        <taxon>Colletotrichum</taxon>
        <taxon>Colletotrichum spaethianum species complex</taxon>
    </lineage>
</organism>
<evidence type="ECO:0000313" key="3">
    <source>
        <dbReference type="Proteomes" id="UP000076584"/>
    </source>
</evidence>
<protein>
    <submittedName>
        <fullName evidence="2">Uncharacterized protein</fullName>
    </submittedName>
</protein>
<feature type="region of interest" description="Disordered" evidence="1">
    <location>
        <begin position="1566"/>
        <end position="1596"/>
    </location>
</feature>
<name>A0A166LGF6_COLIC</name>
<feature type="compositionally biased region" description="Basic and acidic residues" evidence="1">
    <location>
        <begin position="1508"/>
        <end position="1524"/>
    </location>
</feature>
<keyword evidence="3" id="KW-1185">Reference proteome</keyword>
<proteinExistence type="predicted"/>
<feature type="compositionally biased region" description="Acidic residues" evidence="1">
    <location>
        <begin position="1686"/>
        <end position="1700"/>
    </location>
</feature>
<gene>
    <name evidence="2" type="ORF">CI238_11301</name>
</gene>
<feature type="compositionally biased region" description="Basic and acidic residues" evidence="1">
    <location>
        <begin position="1580"/>
        <end position="1596"/>
    </location>
</feature>
<reference evidence="2 3" key="1">
    <citation type="submission" date="2015-06" db="EMBL/GenBank/DDBJ databases">
        <title>Survival trade-offs in plant roots during colonization by closely related pathogenic and mutualistic fungi.</title>
        <authorList>
            <person name="Hacquard S."/>
            <person name="Kracher B."/>
            <person name="Hiruma K."/>
            <person name="Weinman A."/>
            <person name="Muench P."/>
            <person name="Garrido Oter R."/>
            <person name="Ver Loren van Themaat E."/>
            <person name="Dallerey J.-F."/>
            <person name="Damm U."/>
            <person name="Henrissat B."/>
            <person name="Lespinet O."/>
            <person name="Thon M."/>
            <person name="Kemen E."/>
            <person name="McHardy A.C."/>
            <person name="Schulze-Lefert P."/>
            <person name="O'Connell R.J."/>
        </authorList>
    </citation>
    <scope>NUCLEOTIDE SEQUENCE [LARGE SCALE GENOMIC DNA]</scope>
    <source>
        <strain evidence="2 3">MAFF 238704</strain>
    </source>
</reference>
<evidence type="ECO:0000256" key="1">
    <source>
        <dbReference type="SAM" id="MobiDB-lite"/>
    </source>
</evidence>
<dbReference type="OrthoDB" id="4850289at2759"/>
<feature type="region of interest" description="Disordered" evidence="1">
    <location>
        <begin position="1662"/>
        <end position="1846"/>
    </location>
</feature>
<feature type="compositionally biased region" description="Basic and acidic residues" evidence="1">
    <location>
        <begin position="1817"/>
        <end position="1830"/>
    </location>
</feature>
<dbReference type="EMBL" id="LFIW01002761">
    <property type="protein sequence ID" value="KZL63491.1"/>
    <property type="molecule type" value="Genomic_DNA"/>
</dbReference>
<evidence type="ECO:0000313" key="2">
    <source>
        <dbReference type="EMBL" id="KZL63491.1"/>
    </source>
</evidence>
<feature type="region of interest" description="Disordered" evidence="1">
    <location>
        <begin position="956"/>
        <end position="986"/>
    </location>
</feature>
<feature type="compositionally biased region" description="Basic and acidic residues" evidence="1">
    <location>
        <begin position="1477"/>
        <end position="1488"/>
    </location>
</feature>
<feature type="region of interest" description="Disordered" evidence="1">
    <location>
        <begin position="1393"/>
        <end position="1552"/>
    </location>
</feature>
<dbReference type="STRING" id="1573173.A0A166LGF6"/>
<feature type="compositionally biased region" description="Acidic residues" evidence="1">
    <location>
        <begin position="1710"/>
        <end position="1749"/>
    </location>
</feature>